<dbReference type="AlphaFoldDB" id="A0A017HQ57"/>
<gene>
    <name evidence="3" type="ORF">Rumeso_01871</name>
</gene>
<keyword evidence="4" id="KW-1185">Reference proteome</keyword>
<sequence>MKTILMLTTAALLGTAGLVAAQETTATEDAFGLAQVQEDNMLVELPLVTATADGTVEIRGIAGDQEGQVFGSQPVTAGANENVRVTLLQAPNAETVLAVLVIDGADVASQEIRLSAPGGDSSSGGEEDGDSEGEAGSDSNG</sequence>
<organism evidence="3 4">
    <name type="scientific">Rubellimicrobium mesophilum DSM 19309</name>
    <dbReference type="NCBI Taxonomy" id="442562"/>
    <lineage>
        <taxon>Bacteria</taxon>
        <taxon>Pseudomonadati</taxon>
        <taxon>Pseudomonadota</taxon>
        <taxon>Alphaproteobacteria</taxon>
        <taxon>Rhodobacterales</taxon>
        <taxon>Roseobacteraceae</taxon>
        <taxon>Rubellimicrobium</taxon>
    </lineage>
</organism>
<feature type="region of interest" description="Disordered" evidence="1">
    <location>
        <begin position="112"/>
        <end position="141"/>
    </location>
</feature>
<evidence type="ECO:0000256" key="1">
    <source>
        <dbReference type="SAM" id="MobiDB-lite"/>
    </source>
</evidence>
<feature type="chain" id="PRO_5001492860" evidence="2">
    <location>
        <begin position="22"/>
        <end position="141"/>
    </location>
</feature>
<dbReference type="STRING" id="442562.Rumeso_01871"/>
<protein>
    <submittedName>
        <fullName evidence="3">Uncharacterized protein</fullName>
    </submittedName>
</protein>
<accession>A0A017HQ57</accession>
<feature type="signal peptide" evidence="2">
    <location>
        <begin position="1"/>
        <end position="21"/>
    </location>
</feature>
<comment type="caution">
    <text evidence="3">The sequence shown here is derived from an EMBL/GenBank/DDBJ whole genome shotgun (WGS) entry which is preliminary data.</text>
</comment>
<dbReference type="EMBL" id="AOSK01000043">
    <property type="protein sequence ID" value="EYD76450.1"/>
    <property type="molecule type" value="Genomic_DNA"/>
</dbReference>
<dbReference type="RefSeq" id="WP_051521036.1">
    <property type="nucleotide sequence ID" value="NZ_KK088556.1"/>
</dbReference>
<dbReference type="OrthoDB" id="7872175at2"/>
<feature type="compositionally biased region" description="Acidic residues" evidence="1">
    <location>
        <begin position="125"/>
        <end position="135"/>
    </location>
</feature>
<evidence type="ECO:0000313" key="4">
    <source>
        <dbReference type="Proteomes" id="UP000019666"/>
    </source>
</evidence>
<evidence type="ECO:0000256" key="2">
    <source>
        <dbReference type="SAM" id="SignalP"/>
    </source>
</evidence>
<keyword evidence="2" id="KW-0732">Signal</keyword>
<reference evidence="3 4" key="1">
    <citation type="submission" date="2013-02" db="EMBL/GenBank/DDBJ databases">
        <authorList>
            <person name="Fiebig A."/>
            <person name="Goeker M."/>
            <person name="Klenk H.-P.P."/>
        </authorList>
    </citation>
    <scope>NUCLEOTIDE SEQUENCE [LARGE SCALE GENOMIC DNA]</scope>
    <source>
        <strain evidence="3 4">DSM 19309</strain>
    </source>
</reference>
<feature type="compositionally biased region" description="Low complexity" evidence="1">
    <location>
        <begin position="115"/>
        <end position="124"/>
    </location>
</feature>
<evidence type="ECO:0000313" key="3">
    <source>
        <dbReference type="EMBL" id="EYD76450.1"/>
    </source>
</evidence>
<dbReference type="Proteomes" id="UP000019666">
    <property type="component" value="Unassembled WGS sequence"/>
</dbReference>
<name>A0A017HQ57_9RHOB</name>
<proteinExistence type="predicted"/>
<dbReference type="HOGENOM" id="CLU_1823895_0_0_5"/>